<dbReference type="NCBIfam" id="NF041292">
    <property type="entry name" value="StbB"/>
    <property type="match status" value="1"/>
</dbReference>
<dbReference type="Proteomes" id="UP000256334">
    <property type="component" value="Unassembled WGS sequence"/>
</dbReference>
<dbReference type="OrthoDB" id="5877230at2"/>
<organism evidence="1 2">
    <name type="scientific">Kushneria indalinina DSM 14324</name>
    <dbReference type="NCBI Taxonomy" id="1122140"/>
    <lineage>
        <taxon>Bacteria</taxon>
        <taxon>Pseudomonadati</taxon>
        <taxon>Pseudomonadota</taxon>
        <taxon>Gammaproteobacteria</taxon>
        <taxon>Oceanospirillales</taxon>
        <taxon>Halomonadaceae</taxon>
        <taxon>Kushneria</taxon>
    </lineage>
</organism>
<evidence type="ECO:0000313" key="1">
    <source>
        <dbReference type="EMBL" id="REC93318.1"/>
    </source>
</evidence>
<dbReference type="SUPFAM" id="SSF52540">
    <property type="entry name" value="P-loop containing nucleoside triphosphate hydrolases"/>
    <property type="match status" value="1"/>
</dbReference>
<reference evidence="1 2" key="1">
    <citation type="submission" date="2018-07" db="EMBL/GenBank/DDBJ databases">
        <title>Genomic Encyclopedia of Type Strains, Phase IV (KMG-IV): sequencing the most valuable type-strain genomes for metagenomic binning, comparative biology and taxonomic classification.</title>
        <authorList>
            <person name="Goeker M."/>
        </authorList>
    </citation>
    <scope>NUCLEOTIDE SEQUENCE [LARGE SCALE GENOMIC DNA]</scope>
    <source>
        <strain evidence="1 2">DSM 14324</strain>
    </source>
</reference>
<gene>
    <name evidence="1" type="ORF">C8D72_3476</name>
</gene>
<sequence>MAAKVTIKQVADKKVVVFGFSGNVGKTVIASELLYPRIKNAEFYSIETINSDSTHGEKLAGNQFSELLEAIEMSDSCVVDVGSSNIEAFLTRMRSFKNSHEEIDYFVIPVTPSSKEMRDSEALIDYILEMGIPKNKIKVVFNKVERDFSNPASELAFFKNSIAEEIAGNNPPVVYLSDYYPMLRDSEKTHSEVISDTRDFNALKKSAETKDARFQIVLEKKLQQAGLSAEEDLASAFTALKL</sequence>
<comment type="caution">
    <text evidence="1">The sequence shown here is derived from an EMBL/GenBank/DDBJ whole genome shotgun (WGS) entry which is preliminary data.</text>
</comment>
<keyword evidence="2" id="KW-1185">Reference proteome</keyword>
<dbReference type="RefSeq" id="WP_147301572.1">
    <property type="nucleotide sequence ID" value="NZ_QRDJ01000013.1"/>
</dbReference>
<dbReference type="InterPro" id="IPR027417">
    <property type="entry name" value="P-loop_NTPase"/>
</dbReference>
<name>A0A3D9DRG8_9GAMM</name>
<evidence type="ECO:0000313" key="2">
    <source>
        <dbReference type="Proteomes" id="UP000256334"/>
    </source>
</evidence>
<dbReference type="Gene3D" id="3.40.50.300">
    <property type="entry name" value="P-loop containing nucleotide triphosphate hydrolases"/>
    <property type="match status" value="1"/>
</dbReference>
<dbReference type="InterPro" id="IPR047985">
    <property type="entry name" value="StbB-like"/>
</dbReference>
<dbReference type="AlphaFoldDB" id="A0A3D9DRG8"/>
<evidence type="ECO:0008006" key="3">
    <source>
        <dbReference type="Google" id="ProtNLM"/>
    </source>
</evidence>
<proteinExistence type="predicted"/>
<dbReference type="EMBL" id="QRDJ01000013">
    <property type="protein sequence ID" value="REC93318.1"/>
    <property type="molecule type" value="Genomic_DNA"/>
</dbReference>
<accession>A0A3D9DRG8</accession>
<protein>
    <recommendedName>
        <fullName evidence="3">StbB</fullName>
    </recommendedName>
</protein>